<protein>
    <recommendedName>
        <fullName evidence="4">Membrane protein 6-pyruvoyl-tetrahydropterin synthase-related domain-containing protein</fullName>
    </recommendedName>
</protein>
<feature type="transmembrane region" description="Helical" evidence="1">
    <location>
        <begin position="134"/>
        <end position="151"/>
    </location>
</feature>
<feature type="transmembrane region" description="Helical" evidence="1">
    <location>
        <begin position="274"/>
        <end position="294"/>
    </location>
</feature>
<feature type="transmembrane region" description="Helical" evidence="1">
    <location>
        <begin position="345"/>
        <end position="365"/>
    </location>
</feature>
<evidence type="ECO:0008006" key="4">
    <source>
        <dbReference type="Google" id="ProtNLM"/>
    </source>
</evidence>
<dbReference type="Proteomes" id="UP000622610">
    <property type="component" value="Unassembled WGS sequence"/>
</dbReference>
<feature type="transmembrane region" description="Helical" evidence="1">
    <location>
        <begin position="544"/>
        <end position="565"/>
    </location>
</feature>
<reference evidence="2" key="2">
    <citation type="submission" date="2020-09" db="EMBL/GenBank/DDBJ databases">
        <authorList>
            <person name="Sun Q."/>
            <person name="Sedlacek I."/>
        </authorList>
    </citation>
    <scope>NUCLEOTIDE SEQUENCE</scope>
    <source>
        <strain evidence="2">CCM 8433</strain>
    </source>
</reference>
<reference evidence="2" key="1">
    <citation type="journal article" date="2014" name="Int. J. Syst. Evol. Microbiol.">
        <title>Complete genome sequence of Corynebacterium casei LMG S-19264T (=DSM 44701T), isolated from a smear-ripened cheese.</title>
        <authorList>
            <consortium name="US DOE Joint Genome Institute (JGI-PGF)"/>
            <person name="Walter F."/>
            <person name="Albersmeier A."/>
            <person name="Kalinowski J."/>
            <person name="Ruckert C."/>
        </authorList>
    </citation>
    <scope>NUCLEOTIDE SEQUENCE</scope>
    <source>
        <strain evidence="2">CCM 8433</strain>
    </source>
</reference>
<gene>
    <name evidence="2" type="ORF">GCM10011482_02750</name>
</gene>
<evidence type="ECO:0000313" key="3">
    <source>
        <dbReference type="Proteomes" id="UP000622610"/>
    </source>
</evidence>
<feature type="transmembrane region" description="Helical" evidence="1">
    <location>
        <begin position="224"/>
        <end position="246"/>
    </location>
</feature>
<dbReference type="AlphaFoldDB" id="A0A917JD97"/>
<keyword evidence="1" id="KW-0472">Membrane</keyword>
<feature type="transmembrane region" description="Helical" evidence="1">
    <location>
        <begin position="77"/>
        <end position="96"/>
    </location>
</feature>
<comment type="caution">
    <text evidence="2">The sequence shown here is derived from an EMBL/GenBank/DDBJ whole genome shotgun (WGS) entry which is preliminary data.</text>
</comment>
<organism evidence="2 3">
    <name type="scientific">Enterococcus alcedinis</name>
    <dbReference type="NCBI Taxonomy" id="1274384"/>
    <lineage>
        <taxon>Bacteria</taxon>
        <taxon>Bacillati</taxon>
        <taxon>Bacillota</taxon>
        <taxon>Bacilli</taxon>
        <taxon>Lactobacillales</taxon>
        <taxon>Enterococcaceae</taxon>
        <taxon>Enterococcus</taxon>
    </lineage>
</organism>
<feature type="transmembrane region" description="Helical" evidence="1">
    <location>
        <begin position="377"/>
        <end position="399"/>
    </location>
</feature>
<accession>A0A917JD97</accession>
<keyword evidence="1" id="KW-0812">Transmembrane</keyword>
<sequence>MVILKCKQKIREHWKSWLIIDLLAFLLITPQLLSKSMIFGSDILFHFNRFYDVAQQIENHNFQYFMSQYGFQQSGRIVNALYGPLMAYFNGFLVWISPSWFIYQNLANLILFGLAGHSMYLLLKRSQVIEKRALQLSIIYMTSFSILYWVTRQGFTSWGAAIFPLCLWPMVSLYEDKRFNSWQVGFFMALMFQVHLFSAVLLAIVYLFFYGTIFVVEKKRRGQLLIQGVLSVLLFFLLTTNVWYGLLTLYSGNELLAPFVNHLMHQSTITYNSIYWLVTPGVVLLFIGYFIWFIRKKWHELVLFDRVTVGVAVFFLILSSNLIPWRLLMEENWKIIETIQFPFRFFVPFTVLLLIFIGRNGQVIIKKKDRTTRVLNIAMALALVQTILLTGYFCLVWQLKEQPIESSLHTYLYTEDSEQLKRAVFSGEKQEILLLVQKSTPDYLPIYQTDQFNKYKQYKEFIIDQNQGGEFTKEVIDGSLVVTWQARLNEEVLVPVVIYDRTQVWLNQRKMPHQELDLTTIGTPKVTSKEGENTLILAYSHSKYLSIALAIPMITLILMLGYRFVKIKD</sequence>
<evidence type="ECO:0000313" key="2">
    <source>
        <dbReference type="EMBL" id="GGI64621.1"/>
    </source>
</evidence>
<feature type="transmembrane region" description="Helical" evidence="1">
    <location>
        <begin position="14"/>
        <end position="33"/>
    </location>
</feature>
<evidence type="ECO:0000256" key="1">
    <source>
        <dbReference type="SAM" id="Phobius"/>
    </source>
</evidence>
<feature type="transmembrane region" description="Helical" evidence="1">
    <location>
        <begin position="102"/>
        <end position="122"/>
    </location>
</feature>
<name>A0A917JD97_9ENTE</name>
<keyword evidence="1" id="KW-1133">Transmembrane helix</keyword>
<proteinExistence type="predicted"/>
<keyword evidence="3" id="KW-1185">Reference proteome</keyword>
<feature type="transmembrane region" description="Helical" evidence="1">
    <location>
        <begin position="186"/>
        <end position="212"/>
    </location>
</feature>
<dbReference type="EMBL" id="BMDT01000001">
    <property type="protein sequence ID" value="GGI64621.1"/>
    <property type="molecule type" value="Genomic_DNA"/>
</dbReference>
<dbReference type="RefSeq" id="WP_188366468.1">
    <property type="nucleotide sequence ID" value="NZ_BMDT01000001.1"/>
</dbReference>
<feature type="transmembrane region" description="Helical" evidence="1">
    <location>
        <begin position="306"/>
        <end position="325"/>
    </location>
</feature>